<feature type="domain" description="BZIP" evidence="7">
    <location>
        <begin position="182"/>
        <end position="243"/>
    </location>
</feature>
<dbReference type="SUPFAM" id="SSF57959">
    <property type="entry name" value="Leucine zipper domain"/>
    <property type="match status" value="1"/>
</dbReference>
<feature type="compositionally biased region" description="Basic and acidic residues" evidence="6">
    <location>
        <begin position="102"/>
        <end position="120"/>
    </location>
</feature>
<feature type="compositionally biased region" description="Polar residues" evidence="6">
    <location>
        <begin position="285"/>
        <end position="309"/>
    </location>
</feature>
<dbReference type="PANTHER" id="PTHR19304">
    <property type="entry name" value="CYCLIC-AMP RESPONSE ELEMENT BINDING PROTEIN"/>
    <property type="match status" value="1"/>
</dbReference>
<dbReference type="InterPro" id="IPR002112">
    <property type="entry name" value="Leuzip_Jun"/>
</dbReference>
<dbReference type="PROSITE" id="PS50217">
    <property type="entry name" value="BZIP"/>
    <property type="match status" value="1"/>
</dbReference>
<comment type="subcellular location">
    <subcellularLocation>
        <location evidence="1">Nucleus</location>
    </subcellularLocation>
</comment>
<evidence type="ECO:0000256" key="2">
    <source>
        <dbReference type="ARBA" id="ARBA00023015"/>
    </source>
</evidence>
<evidence type="ECO:0000313" key="8">
    <source>
        <dbReference type="EMBL" id="KAJ9665656.1"/>
    </source>
</evidence>
<name>A0ABQ9NTF7_9PEZI</name>
<feature type="region of interest" description="Disordered" evidence="6">
    <location>
        <begin position="280"/>
        <end position="318"/>
    </location>
</feature>
<gene>
    <name evidence="8" type="ORF">H2201_004140</name>
</gene>
<keyword evidence="9" id="KW-1185">Reference proteome</keyword>
<dbReference type="Pfam" id="PF00170">
    <property type="entry name" value="bZIP_1"/>
    <property type="match status" value="1"/>
</dbReference>
<dbReference type="EMBL" id="JAPDRL010000026">
    <property type="protein sequence ID" value="KAJ9665656.1"/>
    <property type="molecule type" value="Genomic_DNA"/>
</dbReference>
<accession>A0ABQ9NTF7</accession>
<feature type="compositionally biased region" description="Low complexity" evidence="6">
    <location>
        <begin position="135"/>
        <end position="144"/>
    </location>
</feature>
<reference evidence="8" key="1">
    <citation type="submission" date="2022-10" db="EMBL/GenBank/DDBJ databases">
        <title>Culturing micro-colonial fungi from biological soil crusts in the Mojave desert and describing Neophaeococcomyces mojavensis, and introducing the new genera and species Taxawa tesnikishii.</title>
        <authorList>
            <person name="Kurbessoian T."/>
            <person name="Stajich J.E."/>
        </authorList>
    </citation>
    <scope>NUCLEOTIDE SEQUENCE</scope>
    <source>
        <strain evidence="8">TK_1</strain>
    </source>
</reference>
<sequence>MDHSQEPTTAFLQLDNACLWDGRPDSALDAGTEIGYVFSPTSRALRFDPPMYQQSIAWNDGYLNSANVTKSVAWQQVAKPLPHLAIPPSVYARQKHGQITPPDERSPESGESSPSEKPETFDSEEENNVMEAEENTQAGRQQAAGRRRKSTQKEEGDDTISPRRRKRNRTSNPEENPEEFVKRERFLERNRVAASKCRQKKKEWTSNLEQQARELTAQRAHLQAYVTSLRDEVLYLKDQMLRHSDCNCVKMREYLSQSVSNMSPPMSSIRQLADVMDLDHKPSARSPSDFSVAESTPLSRRDSIATQGSRRAKMPAVSPTVSVASLGMSSMMSPRQMLYS</sequence>
<feature type="region of interest" description="Disordered" evidence="6">
    <location>
        <begin position="93"/>
        <end position="182"/>
    </location>
</feature>
<keyword evidence="2" id="KW-0805">Transcription regulation</keyword>
<dbReference type="Gene3D" id="1.20.5.170">
    <property type="match status" value="1"/>
</dbReference>
<evidence type="ECO:0000256" key="1">
    <source>
        <dbReference type="ARBA" id="ARBA00004123"/>
    </source>
</evidence>
<dbReference type="SMART" id="SM00338">
    <property type="entry name" value="BRLZ"/>
    <property type="match status" value="1"/>
</dbReference>
<keyword evidence="3" id="KW-0238">DNA-binding</keyword>
<keyword evidence="5" id="KW-0539">Nucleus</keyword>
<evidence type="ECO:0000256" key="5">
    <source>
        <dbReference type="ARBA" id="ARBA00023242"/>
    </source>
</evidence>
<dbReference type="CDD" id="cd14687">
    <property type="entry name" value="bZIP_ATF2"/>
    <property type="match status" value="1"/>
</dbReference>
<evidence type="ECO:0000256" key="4">
    <source>
        <dbReference type="ARBA" id="ARBA00023163"/>
    </source>
</evidence>
<evidence type="ECO:0000256" key="6">
    <source>
        <dbReference type="SAM" id="MobiDB-lite"/>
    </source>
</evidence>
<proteinExistence type="predicted"/>
<evidence type="ECO:0000259" key="7">
    <source>
        <dbReference type="PROSITE" id="PS50217"/>
    </source>
</evidence>
<protein>
    <recommendedName>
        <fullName evidence="7">BZIP domain-containing protein</fullName>
    </recommendedName>
</protein>
<keyword evidence="4" id="KW-0804">Transcription</keyword>
<dbReference type="InterPro" id="IPR004827">
    <property type="entry name" value="bZIP"/>
</dbReference>
<dbReference type="PROSITE" id="PS00036">
    <property type="entry name" value="BZIP_BASIC"/>
    <property type="match status" value="1"/>
</dbReference>
<feature type="compositionally biased region" description="Acidic residues" evidence="6">
    <location>
        <begin position="121"/>
        <end position="134"/>
    </location>
</feature>
<dbReference type="Proteomes" id="UP001172684">
    <property type="component" value="Unassembled WGS sequence"/>
</dbReference>
<organism evidence="8 9">
    <name type="scientific">Coniosporium apollinis</name>
    <dbReference type="NCBI Taxonomy" id="61459"/>
    <lineage>
        <taxon>Eukaryota</taxon>
        <taxon>Fungi</taxon>
        <taxon>Dikarya</taxon>
        <taxon>Ascomycota</taxon>
        <taxon>Pezizomycotina</taxon>
        <taxon>Dothideomycetes</taxon>
        <taxon>Dothideomycetes incertae sedis</taxon>
        <taxon>Coniosporium</taxon>
    </lineage>
</organism>
<dbReference type="InterPro" id="IPR051027">
    <property type="entry name" value="bZIP_transcription_factors"/>
</dbReference>
<evidence type="ECO:0000256" key="3">
    <source>
        <dbReference type="ARBA" id="ARBA00023125"/>
    </source>
</evidence>
<dbReference type="InterPro" id="IPR046347">
    <property type="entry name" value="bZIP_sf"/>
</dbReference>
<evidence type="ECO:0000313" key="9">
    <source>
        <dbReference type="Proteomes" id="UP001172684"/>
    </source>
</evidence>
<comment type="caution">
    <text evidence="8">The sequence shown here is derived from an EMBL/GenBank/DDBJ whole genome shotgun (WGS) entry which is preliminary data.</text>
</comment>
<dbReference type="PRINTS" id="PR00043">
    <property type="entry name" value="LEUZIPPRJUN"/>
</dbReference>